<name>A0AAV6UYV1_9ARAC</name>
<protein>
    <submittedName>
        <fullName evidence="1">Uncharacterized protein</fullName>
    </submittedName>
</protein>
<dbReference type="Proteomes" id="UP000827092">
    <property type="component" value="Unassembled WGS sequence"/>
</dbReference>
<organism evidence="1 2">
    <name type="scientific">Oedothorax gibbosus</name>
    <dbReference type="NCBI Taxonomy" id="931172"/>
    <lineage>
        <taxon>Eukaryota</taxon>
        <taxon>Metazoa</taxon>
        <taxon>Ecdysozoa</taxon>
        <taxon>Arthropoda</taxon>
        <taxon>Chelicerata</taxon>
        <taxon>Arachnida</taxon>
        <taxon>Araneae</taxon>
        <taxon>Araneomorphae</taxon>
        <taxon>Entelegynae</taxon>
        <taxon>Araneoidea</taxon>
        <taxon>Linyphiidae</taxon>
        <taxon>Erigoninae</taxon>
        <taxon>Oedothorax</taxon>
    </lineage>
</organism>
<accession>A0AAV6UYV1</accession>
<reference evidence="1 2" key="1">
    <citation type="journal article" date="2022" name="Nat. Ecol. Evol.">
        <title>A masculinizing supergene underlies an exaggerated male reproductive morph in a spider.</title>
        <authorList>
            <person name="Hendrickx F."/>
            <person name="De Corte Z."/>
            <person name="Sonet G."/>
            <person name="Van Belleghem S.M."/>
            <person name="Kostlbacher S."/>
            <person name="Vangestel C."/>
        </authorList>
    </citation>
    <scope>NUCLEOTIDE SEQUENCE [LARGE SCALE GENOMIC DNA]</scope>
    <source>
        <strain evidence="1">W744_W776</strain>
    </source>
</reference>
<comment type="caution">
    <text evidence="1">The sequence shown here is derived from an EMBL/GenBank/DDBJ whole genome shotgun (WGS) entry which is preliminary data.</text>
</comment>
<evidence type="ECO:0000313" key="1">
    <source>
        <dbReference type="EMBL" id="KAG8188844.1"/>
    </source>
</evidence>
<gene>
    <name evidence="1" type="ORF">JTE90_004654</name>
</gene>
<keyword evidence="2" id="KW-1185">Reference proteome</keyword>
<proteinExistence type="predicted"/>
<dbReference type="EMBL" id="JAFNEN010000229">
    <property type="protein sequence ID" value="KAG8188844.1"/>
    <property type="molecule type" value="Genomic_DNA"/>
</dbReference>
<evidence type="ECO:0000313" key="2">
    <source>
        <dbReference type="Proteomes" id="UP000827092"/>
    </source>
</evidence>
<sequence length="103" mass="11884">MRSDKAKAINIDINTKNVRSEMGRIGKRHDSIQKHTFCCAPGHEGFENVPIFPKGKRRDLRNNTLDSIKLCKISFEALDRFIETLVHKPFLNRLVDESFDEAI</sequence>
<dbReference type="AlphaFoldDB" id="A0AAV6UYV1"/>